<dbReference type="AlphaFoldDB" id="A0A3D9QV76"/>
<gene>
    <name evidence="2" type="ORF">A8990_1373</name>
</gene>
<keyword evidence="3" id="KW-1185">Reference proteome</keyword>
<protein>
    <submittedName>
        <fullName evidence="2">Zinc-binding dehydrogenase</fullName>
    </submittedName>
</protein>
<feature type="domain" description="Alcohol dehydrogenase-like C-terminal" evidence="1">
    <location>
        <begin position="2"/>
        <end position="42"/>
    </location>
</feature>
<sequence>MYAVQLAKLRGAEVVGTCSPDNVSFVSSLGADCVVDYTKERFEDAAG</sequence>
<dbReference type="InterPro" id="IPR036291">
    <property type="entry name" value="NAD(P)-bd_dom_sf"/>
</dbReference>
<dbReference type="InterPro" id="IPR052733">
    <property type="entry name" value="Chloroplast_QOR"/>
</dbReference>
<dbReference type="Pfam" id="PF00107">
    <property type="entry name" value="ADH_zinc_N"/>
    <property type="match status" value="1"/>
</dbReference>
<dbReference type="PANTHER" id="PTHR44013">
    <property type="entry name" value="ZINC-TYPE ALCOHOL DEHYDROGENASE-LIKE PROTEIN C16A3.02C"/>
    <property type="match status" value="1"/>
</dbReference>
<name>A0A3D9QV76_9BACL</name>
<accession>A0A3D9QV76</accession>
<dbReference type="InterPro" id="IPR013149">
    <property type="entry name" value="ADH-like_C"/>
</dbReference>
<comment type="caution">
    <text evidence="2">The sequence shown here is derived from an EMBL/GenBank/DDBJ whole genome shotgun (WGS) entry which is preliminary data.</text>
</comment>
<dbReference type="SUPFAM" id="SSF51735">
    <property type="entry name" value="NAD(P)-binding Rossmann-fold domains"/>
    <property type="match status" value="1"/>
</dbReference>
<dbReference type="PANTHER" id="PTHR44013:SF1">
    <property type="entry name" value="ZINC-TYPE ALCOHOL DEHYDROGENASE-LIKE PROTEIN C16A3.02C"/>
    <property type="match status" value="1"/>
</dbReference>
<dbReference type="Gene3D" id="3.40.50.720">
    <property type="entry name" value="NAD(P)-binding Rossmann-like Domain"/>
    <property type="match status" value="1"/>
</dbReference>
<dbReference type="EMBL" id="QTTN01000037">
    <property type="protein sequence ID" value="REE68669.1"/>
    <property type="molecule type" value="Genomic_DNA"/>
</dbReference>
<reference evidence="2 3" key="1">
    <citation type="submission" date="2018-08" db="EMBL/GenBank/DDBJ databases">
        <title>Genomic Encyclopedia of Type Strains, Phase III (KMG-III): the genomes of soil and plant-associated and newly described type strains.</title>
        <authorList>
            <person name="Whitman W."/>
        </authorList>
    </citation>
    <scope>NUCLEOTIDE SEQUENCE [LARGE SCALE GENOMIC DNA]</scope>
    <source>
        <strain evidence="2 3">CGMCC 1.10966</strain>
    </source>
</reference>
<evidence type="ECO:0000313" key="2">
    <source>
        <dbReference type="EMBL" id="REE68669.1"/>
    </source>
</evidence>
<organism evidence="2 3">
    <name type="scientific">Paenibacillus taihuensis</name>
    <dbReference type="NCBI Taxonomy" id="1156355"/>
    <lineage>
        <taxon>Bacteria</taxon>
        <taxon>Bacillati</taxon>
        <taxon>Bacillota</taxon>
        <taxon>Bacilli</taxon>
        <taxon>Bacillales</taxon>
        <taxon>Paenibacillaceae</taxon>
        <taxon>Paenibacillus</taxon>
    </lineage>
</organism>
<evidence type="ECO:0000313" key="3">
    <source>
        <dbReference type="Proteomes" id="UP000256304"/>
    </source>
</evidence>
<proteinExistence type="predicted"/>
<dbReference type="Proteomes" id="UP000256304">
    <property type="component" value="Unassembled WGS sequence"/>
</dbReference>
<evidence type="ECO:0000259" key="1">
    <source>
        <dbReference type="Pfam" id="PF00107"/>
    </source>
</evidence>